<gene>
    <name evidence="2" type="ORF">HPP92_001722</name>
</gene>
<accession>A0A835RZV2</accession>
<evidence type="ECO:0000256" key="1">
    <source>
        <dbReference type="SAM" id="MobiDB-lite"/>
    </source>
</evidence>
<dbReference type="Proteomes" id="UP000639772">
    <property type="component" value="Chromosome 1"/>
</dbReference>
<dbReference type="EMBL" id="JADCNM010000001">
    <property type="protein sequence ID" value="KAG0501650.1"/>
    <property type="molecule type" value="Genomic_DNA"/>
</dbReference>
<dbReference type="AlphaFoldDB" id="A0A835RZV2"/>
<feature type="compositionally biased region" description="Low complexity" evidence="1">
    <location>
        <begin position="79"/>
        <end position="93"/>
    </location>
</feature>
<feature type="region of interest" description="Disordered" evidence="1">
    <location>
        <begin position="63"/>
        <end position="164"/>
    </location>
</feature>
<name>A0A835RZV2_VANPL</name>
<sequence>MSEAMTSPFCDPNPSYSPLPGGVFDFHGAVGGVDHGTLGFMDLLGLQDVSASLFDAVPIPIRSPLPAGLRESSEKVNLPATPNSSTMSSSSTEEANEADSVIPARDDDVGELDREKKRGSDSKEGMKKGQKRQREPRFAFVTKSEVDNGRWFPMAEVRSEGSQE</sequence>
<feature type="compositionally biased region" description="Basic and acidic residues" evidence="1">
    <location>
        <begin position="104"/>
        <end position="137"/>
    </location>
</feature>
<evidence type="ECO:0000313" key="3">
    <source>
        <dbReference type="Proteomes" id="UP000639772"/>
    </source>
</evidence>
<proteinExistence type="predicted"/>
<reference evidence="2 3" key="1">
    <citation type="journal article" date="2020" name="Nat. Food">
        <title>A phased Vanilla planifolia genome enables genetic improvement of flavour and production.</title>
        <authorList>
            <person name="Hasing T."/>
            <person name="Tang H."/>
            <person name="Brym M."/>
            <person name="Khazi F."/>
            <person name="Huang T."/>
            <person name="Chambers A.H."/>
        </authorList>
    </citation>
    <scope>NUCLEOTIDE SEQUENCE [LARGE SCALE GENOMIC DNA]</scope>
    <source>
        <tissue evidence="2">Leaf</tissue>
    </source>
</reference>
<protein>
    <submittedName>
        <fullName evidence="2">Uncharacterized protein</fullName>
    </submittedName>
</protein>
<comment type="caution">
    <text evidence="2">The sequence shown here is derived from an EMBL/GenBank/DDBJ whole genome shotgun (WGS) entry which is preliminary data.</text>
</comment>
<organism evidence="2 3">
    <name type="scientific">Vanilla planifolia</name>
    <name type="common">Vanilla</name>
    <dbReference type="NCBI Taxonomy" id="51239"/>
    <lineage>
        <taxon>Eukaryota</taxon>
        <taxon>Viridiplantae</taxon>
        <taxon>Streptophyta</taxon>
        <taxon>Embryophyta</taxon>
        <taxon>Tracheophyta</taxon>
        <taxon>Spermatophyta</taxon>
        <taxon>Magnoliopsida</taxon>
        <taxon>Liliopsida</taxon>
        <taxon>Asparagales</taxon>
        <taxon>Orchidaceae</taxon>
        <taxon>Vanilloideae</taxon>
        <taxon>Vanilleae</taxon>
        <taxon>Vanilla</taxon>
    </lineage>
</organism>
<evidence type="ECO:0000313" key="2">
    <source>
        <dbReference type="EMBL" id="KAG0501650.1"/>
    </source>
</evidence>